<gene>
    <name evidence="1" type="ORF">CEXT_129781</name>
</gene>
<accession>A0AAV4P254</accession>
<reference evidence="1 2" key="1">
    <citation type="submission" date="2021-06" db="EMBL/GenBank/DDBJ databases">
        <title>Caerostris extrusa draft genome.</title>
        <authorList>
            <person name="Kono N."/>
            <person name="Arakawa K."/>
        </authorList>
    </citation>
    <scope>NUCLEOTIDE SEQUENCE [LARGE SCALE GENOMIC DNA]</scope>
</reference>
<keyword evidence="2" id="KW-1185">Reference proteome</keyword>
<protein>
    <submittedName>
        <fullName evidence="1">Uncharacterized protein</fullName>
    </submittedName>
</protein>
<organism evidence="1 2">
    <name type="scientific">Caerostris extrusa</name>
    <name type="common">Bark spider</name>
    <name type="synonym">Caerostris bankana</name>
    <dbReference type="NCBI Taxonomy" id="172846"/>
    <lineage>
        <taxon>Eukaryota</taxon>
        <taxon>Metazoa</taxon>
        <taxon>Ecdysozoa</taxon>
        <taxon>Arthropoda</taxon>
        <taxon>Chelicerata</taxon>
        <taxon>Arachnida</taxon>
        <taxon>Araneae</taxon>
        <taxon>Araneomorphae</taxon>
        <taxon>Entelegynae</taxon>
        <taxon>Araneoidea</taxon>
        <taxon>Araneidae</taxon>
        <taxon>Caerostris</taxon>
    </lineage>
</organism>
<evidence type="ECO:0000313" key="1">
    <source>
        <dbReference type="EMBL" id="GIX90093.1"/>
    </source>
</evidence>
<name>A0AAV4P254_CAEEX</name>
<sequence>MNSPFNNVRLFIKSTLKNNIDVEISDRNSQKSWWNSISNLSDWPRLKVAAEIHLVTNHDFLVRHLHRINVLGVLCCWLCILRELMDCDHLQRCPSSLVLCLIFVSVLLKQDYYYRRHWEGSRRMGP</sequence>
<dbReference type="EMBL" id="BPLR01003912">
    <property type="protein sequence ID" value="GIX90093.1"/>
    <property type="molecule type" value="Genomic_DNA"/>
</dbReference>
<evidence type="ECO:0000313" key="2">
    <source>
        <dbReference type="Proteomes" id="UP001054945"/>
    </source>
</evidence>
<comment type="caution">
    <text evidence="1">The sequence shown here is derived from an EMBL/GenBank/DDBJ whole genome shotgun (WGS) entry which is preliminary data.</text>
</comment>
<dbReference type="AlphaFoldDB" id="A0AAV4P254"/>
<proteinExistence type="predicted"/>
<dbReference type="Proteomes" id="UP001054945">
    <property type="component" value="Unassembled WGS sequence"/>
</dbReference>